<evidence type="ECO:0000313" key="4">
    <source>
        <dbReference type="Proteomes" id="UP000008080"/>
    </source>
</evidence>
<name>Q6MGN9_BDEBA</name>
<dbReference type="InterPro" id="IPR041628">
    <property type="entry name" value="ChlI/MoxR_AAA_lid"/>
</dbReference>
<dbReference type="STRING" id="264462.Bd3885"/>
<dbReference type="KEGG" id="bba:Bd3885"/>
<proteinExistence type="predicted"/>
<dbReference type="InterPro" id="IPR011703">
    <property type="entry name" value="ATPase_AAA-3"/>
</dbReference>
<evidence type="ECO:0000259" key="1">
    <source>
        <dbReference type="Pfam" id="PF07726"/>
    </source>
</evidence>
<accession>Q6MGN9</accession>
<evidence type="ECO:0000259" key="2">
    <source>
        <dbReference type="Pfam" id="PF17863"/>
    </source>
</evidence>
<dbReference type="PANTHER" id="PTHR42759:SF5">
    <property type="entry name" value="METHANOL DEHYDROGENASE REGULATOR"/>
    <property type="match status" value="1"/>
</dbReference>
<protein>
    <submittedName>
        <fullName evidence="3">Methanol dehydrogenase regulatory protein</fullName>
    </submittedName>
</protein>
<dbReference type="Gene3D" id="1.10.8.80">
    <property type="entry name" value="Magnesium chelatase subunit I, C-Terminal domain"/>
    <property type="match status" value="1"/>
</dbReference>
<dbReference type="HOGENOM" id="CLU_034716_2_0_7"/>
<sequence length="328" mass="36331">MNPGLFYFPKKGWSLKRRTLSYQSMNTKFHDLISEASKVVLDKNVEIRLAMTCLLAGGHLLIEDLPGVGKTTLVQVLGKLTGLKTRRIQFTIDLLPADAIGGQVFHPQEQKFVFHPGPLFSQMVMADELNRASPRTQSALLQAMEEGEVSVDGTTWPLPKPFYVIATQNPHQQTGTFPLPESQLDRFLMSLELHHASKETEVRLLQGEDPRGRLQKISALFTYGEIENALSVVQSVTVSPVVAGYIAEILERSRRAGFEGAPLSTRAGMALVRAAKAWAFLEGRDYVRPDDVQQVLVPVLGHRLGGNHGIKRGREWAHALQKATPVPV</sequence>
<dbReference type="PIRSF" id="PIRSF002849">
    <property type="entry name" value="AAA_ATPase_chaperone_MoxR_prd"/>
    <property type="match status" value="1"/>
</dbReference>
<dbReference type="GO" id="GO:0016887">
    <property type="term" value="F:ATP hydrolysis activity"/>
    <property type="evidence" value="ECO:0007669"/>
    <property type="project" value="InterPro"/>
</dbReference>
<dbReference type="Pfam" id="PF17863">
    <property type="entry name" value="AAA_lid_2"/>
    <property type="match status" value="1"/>
</dbReference>
<dbReference type="AlphaFoldDB" id="Q6MGN9"/>
<feature type="domain" description="ChlI/MoxR AAA lid" evidence="2">
    <location>
        <begin position="264"/>
        <end position="305"/>
    </location>
</feature>
<dbReference type="eggNOG" id="COG0714">
    <property type="taxonomic scope" value="Bacteria"/>
</dbReference>
<dbReference type="CDD" id="cd00009">
    <property type="entry name" value="AAA"/>
    <property type="match status" value="1"/>
</dbReference>
<dbReference type="PANTHER" id="PTHR42759">
    <property type="entry name" value="MOXR FAMILY PROTEIN"/>
    <property type="match status" value="1"/>
</dbReference>
<dbReference type="InterPro" id="IPR050764">
    <property type="entry name" value="CbbQ/NirQ/NorQ/GpvN"/>
</dbReference>
<dbReference type="GO" id="GO:0005524">
    <property type="term" value="F:ATP binding"/>
    <property type="evidence" value="ECO:0007669"/>
    <property type="project" value="InterPro"/>
</dbReference>
<dbReference type="Pfam" id="PF07726">
    <property type="entry name" value="AAA_3"/>
    <property type="match status" value="1"/>
</dbReference>
<gene>
    <name evidence="3" type="primary">moxR</name>
    <name evidence="3" type="ordered locus">Bd3885</name>
</gene>
<evidence type="ECO:0000313" key="3">
    <source>
        <dbReference type="EMBL" id="CAE81240.1"/>
    </source>
</evidence>
<feature type="domain" description="ATPase AAA-3" evidence="1">
    <location>
        <begin position="59"/>
        <end position="189"/>
    </location>
</feature>
<dbReference type="Proteomes" id="UP000008080">
    <property type="component" value="Chromosome"/>
</dbReference>
<dbReference type="EMBL" id="BX842656">
    <property type="protein sequence ID" value="CAE81240.1"/>
    <property type="molecule type" value="Genomic_DNA"/>
</dbReference>
<organism evidence="3 4">
    <name type="scientific">Bdellovibrio bacteriovorus (strain ATCC 15356 / DSM 50701 / NCIMB 9529 / HD100)</name>
    <dbReference type="NCBI Taxonomy" id="264462"/>
    <lineage>
        <taxon>Bacteria</taxon>
        <taxon>Pseudomonadati</taxon>
        <taxon>Bdellovibrionota</taxon>
        <taxon>Bdellovibrionia</taxon>
        <taxon>Bdellovibrionales</taxon>
        <taxon>Pseudobdellovibrionaceae</taxon>
        <taxon>Bdellovibrio</taxon>
    </lineage>
</organism>
<reference evidence="3 4" key="1">
    <citation type="journal article" date="2004" name="Science">
        <title>A predator unmasked: life cycle of Bdellovibrio bacteriovorus from a genomic perspective.</title>
        <authorList>
            <person name="Rendulic S."/>
            <person name="Jagtap P."/>
            <person name="Rosinus A."/>
            <person name="Eppinger M."/>
            <person name="Baar C."/>
            <person name="Lanz C."/>
            <person name="Keller H."/>
            <person name="Lambert C."/>
            <person name="Evans K.J."/>
            <person name="Goesmann A."/>
            <person name="Meyer F."/>
            <person name="Sockett R.E."/>
            <person name="Schuster S.C."/>
        </authorList>
    </citation>
    <scope>NUCLEOTIDE SEQUENCE [LARGE SCALE GENOMIC DNA]</scope>
    <source>
        <strain evidence="4">ATCC 15356 / DSM 50701 / NCIMB 9529 / HD100</strain>
    </source>
</reference>
<dbReference type="InterPro" id="IPR027417">
    <property type="entry name" value="P-loop_NTPase"/>
</dbReference>
<dbReference type="SUPFAM" id="SSF52540">
    <property type="entry name" value="P-loop containing nucleoside triphosphate hydrolases"/>
    <property type="match status" value="1"/>
</dbReference>
<keyword evidence="4" id="KW-1185">Reference proteome</keyword>
<dbReference type="Gene3D" id="3.40.50.300">
    <property type="entry name" value="P-loop containing nucleotide triphosphate hydrolases"/>
    <property type="match status" value="1"/>
</dbReference>